<keyword evidence="6" id="KW-1133">Transmembrane helix</keyword>
<protein>
    <submittedName>
        <fullName evidence="13">Uncharacterized protein</fullName>
    </submittedName>
</protein>
<name>A0AAW1VUN2_RUBAR</name>
<evidence type="ECO:0000256" key="4">
    <source>
        <dbReference type="ARBA" id="ARBA00022729"/>
    </source>
</evidence>
<evidence type="ECO:0000256" key="1">
    <source>
        <dbReference type="ARBA" id="ARBA00004479"/>
    </source>
</evidence>
<feature type="domain" description="Leucine-rich repeat-containing N-terminal plant-type" evidence="11">
    <location>
        <begin position="26"/>
        <end position="78"/>
    </location>
</feature>
<evidence type="ECO:0000256" key="8">
    <source>
        <dbReference type="ARBA" id="ARBA00023170"/>
    </source>
</evidence>
<dbReference type="PANTHER" id="PTHR48061">
    <property type="entry name" value="LEUCINE-RICH REPEAT RECEPTOR PROTEIN KINASE EMS1-LIKE-RELATED"/>
    <property type="match status" value="1"/>
</dbReference>
<keyword evidence="2" id="KW-0433">Leucine-rich repeat</keyword>
<keyword evidence="7" id="KW-0472">Membrane</keyword>
<dbReference type="Pfam" id="PF23598">
    <property type="entry name" value="LRR_14"/>
    <property type="match status" value="1"/>
</dbReference>
<evidence type="ECO:0000313" key="14">
    <source>
        <dbReference type="Proteomes" id="UP001457282"/>
    </source>
</evidence>
<feature type="signal peptide" evidence="10">
    <location>
        <begin position="1"/>
        <end position="15"/>
    </location>
</feature>
<reference evidence="13 14" key="1">
    <citation type="journal article" date="2023" name="G3 (Bethesda)">
        <title>A chromosome-length genome assembly and annotation of blackberry (Rubus argutus, cv. 'Hillquist').</title>
        <authorList>
            <person name="Bruna T."/>
            <person name="Aryal R."/>
            <person name="Dudchenko O."/>
            <person name="Sargent D.J."/>
            <person name="Mead D."/>
            <person name="Buti M."/>
            <person name="Cavallini A."/>
            <person name="Hytonen T."/>
            <person name="Andres J."/>
            <person name="Pham M."/>
            <person name="Weisz D."/>
            <person name="Mascagni F."/>
            <person name="Usai G."/>
            <person name="Natali L."/>
            <person name="Bassil N."/>
            <person name="Fernandez G.E."/>
            <person name="Lomsadze A."/>
            <person name="Armour M."/>
            <person name="Olukolu B."/>
            <person name="Poorten T."/>
            <person name="Britton C."/>
            <person name="Davik J."/>
            <person name="Ashrafi H."/>
            <person name="Aiden E.L."/>
            <person name="Borodovsky M."/>
            <person name="Worthington M."/>
        </authorList>
    </citation>
    <scope>NUCLEOTIDE SEQUENCE [LARGE SCALE GENOMIC DNA]</scope>
    <source>
        <strain evidence="13">PI 553951</strain>
    </source>
</reference>
<keyword evidence="4 10" id="KW-0732">Signal</keyword>
<dbReference type="Proteomes" id="UP001457282">
    <property type="component" value="Unassembled WGS sequence"/>
</dbReference>
<dbReference type="SUPFAM" id="SSF52058">
    <property type="entry name" value="L domain-like"/>
    <property type="match status" value="1"/>
</dbReference>
<sequence>MFMLSKLMLFYLVAANSLQSYTTTCHDDEIYALLQLKKGFVINMTASLYKGAYPKMASWKSAGNQTINCCSWDGVECDEKTGHVVGLHLSSSCLYGSINSDSSLFRLVHLQSLNLADNDFNFSQVPISIRNFQRLRYLNLSDSNFYGQVPSEVSQLSELSSLDISNNYGMFSNKGFLTSISQNLTGLEELVLSYINISSTVPDTLANLSLLTSLHLEGCDLFGQFPVRIFILQNLKVLSVSDNLDLVVLSRIVKRMRRPRN</sequence>
<keyword evidence="8" id="KW-0675">Receptor</keyword>
<evidence type="ECO:0000256" key="9">
    <source>
        <dbReference type="ARBA" id="ARBA00023180"/>
    </source>
</evidence>
<evidence type="ECO:0000256" key="3">
    <source>
        <dbReference type="ARBA" id="ARBA00022692"/>
    </source>
</evidence>
<evidence type="ECO:0000259" key="12">
    <source>
        <dbReference type="Pfam" id="PF23598"/>
    </source>
</evidence>
<dbReference type="InterPro" id="IPR032675">
    <property type="entry name" value="LRR_dom_sf"/>
</dbReference>
<keyword evidence="5" id="KW-0677">Repeat</keyword>
<dbReference type="Pfam" id="PF08263">
    <property type="entry name" value="LRRNT_2"/>
    <property type="match status" value="1"/>
</dbReference>
<dbReference type="Gene3D" id="3.80.10.10">
    <property type="entry name" value="Ribonuclease Inhibitor"/>
    <property type="match status" value="2"/>
</dbReference>
<evidence type="ECO:0000256" key="10">
    <source>
        <dbReference type="SAM" id="SignalP"/>
    </source>
</evidence>
<organism evidence="13 14">
    <name type="scientific">Rubus argutus</name>
    <name type="common">Southern blackberry</name>
    <dbReference type="NCBI Taxonomy" id="59490"/>
    <lineage>
        <taxon>Eukaryota</taxon>
        <taxon>Viridiplantae</taxon>
        <taxon>Streptophyta</taxon>
        <taxon>Embryophyta</taxon>
        <taxon>Tracheophyta</taxon>
        <taxon>Spermatophyta</taxon>
        <taxon>Magnoliopsida</taxon>
        <taxon>eudicotyledons</taxon>
        <taxon>Gunneridae</taxon>
        <taxon>Pentapetalae</taxon>
        <taxon>rosids</taxon>
        <taxon>fabids</taxon>
        <taxon>Rosales</taxon>
        <taxon>Rosaceae</taxon>
        <taxon>Rosoideae</taxon>
        <taxon>Rosoideae incertae sedis</taxon>
        <taxon>Rubus</taxon>
    </lineage>
</organism>
<evidence type="ECO:0000256" key="5">
    <source>
        <dbReference type="ARBA" id="ARBA00022737"/>
    </source>
</evidence>
<dbReference type="AlphaFoldDB" id="A0AAW1VUN2"/>
<dbReference type="EMBL" id="JBEDUW010000007">
    <property type="protein sequence ID" value="KAK9911013.1"/>
    <property type="molecule type" value="Genomic_DNA"/>
</dbReference>
<evidence type="ECO:0000256" key="6">
    <source>
        <dbReference type="ARBA" id="ARBA00022989"/>
    </source>
</evidence>
<dbReference type="InterPro" id="IPR046956">
    <property type="entry name" value="RLP23-like"/>
</dbReference>
<evidence type="ECO:0000313" key="13">
    <source>
        <dbReference type="EMBL" id="KAK9911013.1"/>
    </source>
</evidence>
<keyword evidence="9" id="KW-0325">Glycoprotein</keyword>
<dbReference type="InterPro" id="IPR055414">
    <property type="entry name" value="LRR_R13L4/SHOC2-like"/>
</dbReference>
<evidence type="ECO:0000259" key="11">
    <source>
        <dbReference type="Pfam" id="PF08263"/>
    </source>
</evidence>
<proteinExistence type="predicted"/>
<feature type="chain" id="PRO_5043564996" evidence="10">
    <location>
        <begin position="16"/>
        <end position="261"/>
    </location>
</feature>
<dbReference type="PANTHER" id="PTHR48061:SF12">
    <property type="entry name" value="DISEASE RESISTANCE LIKE PROTEIN"/>
    <property type="match status" value="1"/>
</dbReference>
<comment type="subcellular location">
    <subcellularLocation>
        <location evidence="1">Membrane</location>
        <topology evidence="1">Single-pass type I membrane protein</topology>
    </subcellularLocation>
</comment>
<evidence type="ECO:0000256" key="7">
    <source>
        <dbReference type="ARBA" id="ARBA00023136"/>
    </source>
</evidence>
<accession>A0AAW1VUN2</accession>
<dbReference type="GO" id="GO:0016020">
    <property type="term" value="C:membrane"/>
    <property type="evidence" value="ECO:0007669"/>
    <property type="project" value="UniProtKB-SubCell"/>
</dbReference>
<dbReference type="InterPro" id="IPR013210">
    <property type="entry name" value="LRR_N_plant-typ"/>
</dbReference>
<comment type="caution">
    <text evidence="13">The sequence shown here is derived from an EMBL/GenBank/DDBJ whole genome shotgun (WGS) entry which is preliminary data.</text>
</comment>
<feature type="domain" description="Disease resistance R13L4/SHOC-2-like LRR" evidence="12">
    <location>
        <begin position="99"/>
        <end position="214"/>
    </location>
</feature>
<evidence type="ECO:0000256" key="2">
    <source>
        <dbReference type="ARBA" id="ARBA00022614"/>
    </source>
</evidence>
<keyword evidence="14" id="KW-1185">Reference proteome</keyword>
<keyword evidence="3" id="KW-0812">Transmembrane</keyword>
<gene>
    <name evidence="13" type="ORF">M0R45_034942</name>
</gene>